<name>A0A9Q3JJ36_9BASI</name>
<proteinExistence type="predicted"/>
<feature type="region of interest" description="Disordered" evidence="1">
    <location>
        <begin position="68"/>
        <end position="127"/>
    </location>
</feature>
<comment type="caution">
    <text evidence="2">The sequence shown here is derived from an EMBL/GenBank/DDBJ whole genome shotgun (WGS) entry which is preliminary data.</text>
</comment>
<keyword evidence="3" id="KW-1185">Reference proteome</keyword>
<dbReference type="EMBL" id="AVOT02073439">
    <property type="protein sequence ID" value="MBW0562931.1"/>
    <property type="molecule type" value="Genomic_DNA"/>
</dbReference>
<dbReference type="Proteomes" id="UP000765509">
    <property type="component" value="Unassembled WGS sequence"/>
</dbReference>
<dbReference type="AlphaFoldDB" id="A0A9Q3JJ36"/>
<evidence type="ECO:0000256" key="1">
    <source>
        <dbReference type="SAM" id="MobiDB-lite"/>
    </source>
</evidence>
<accession>A0A9Q3JJ36</accession>
<feature type="compositionally biased region" description="Polar residues" evidence="1">
    <location>
        <begin position="92"/>
        <end position="127"/>
    </location>
</feature>
<protein>
    <submittedName>
        <fullName evidence="2">Uncharacterized protein</fullName>
    </submittedName>
</protein>
<evidence type="ECO:0000313" key="3">
    <source>
        <dbReference type="Proteomes" id="UP000765509"/>
    </source>
</evidence>
<evidence type="ECO:0000313" key="2">
    <source>
        <dbReference type="EMBL" id="MBW0562931.1"/>
    </source>
</evidence>
<reference evidence="2" key="1">
    <citation type="submission" date="2021-03" db="EMBL/GenBank/DDBJ databases">
        <title>Draft genome sequence of rust myrtle Austropuccinia psidii MF-1, a brazilian biotype.</title>
        <authorList>
            <person name="Quecine M.C."/>
            <person name="Pachon D.M.R."/>
            <person name="Bonatelli M.L."/>
            <person name="Correr F.H."/>
            <person name="Franceschini L.M."/>
            <person name="Leite T.F."/>
            <person name="Margarido G.R.A."/>
            <person name="Almeida C.A."/>
            <person name="Ferrarezi J.A."/>
            <person name="Labate C.A."/>
        </authorList>
    </citation>
    <scope>NUCLEOTIDE SEQUENCE</scope>
    <source>
        <strain evidence="2">MF-1</strain>
    </source>
</reference>
<gene>
    <name evidence="2" type="ORF">O181_102646</name>
</gene>
<sequence>MTPLNHNHIGRGILAHHPSGPQHYITSLGDCMFVSHMELVTCPNECFVQVGFRNWPPHMCMSHTSVPAHGTASVPAGRHTHASGSAPAPAHTTAQGPATAHTTAQGSATAHTTAQEPAPTHANSGSTCVTPKWPMPLEIRPSHDLPLCACSTPLHLLHCVEGSNPVTHSCSAVSWLPKIRTKHHFSLVGHVTHTHTRRIVWQAPPVSPAKCQPP</sequence>
<organism evidence="2 3">
    <name type="scientific">Austropuccinia psidii MF-1</name>
    <dbReference type="NCBI Taxonomy" id="1389203"/>
    <lineage>
        <taxon>Eukaryota</taxon>
        <taxon>Fungi</taxon>
        <taxon>Dikarya</taxon>
        <taxon>Basidiomycota</taxon>
        <taxon>Pucciniomycotina</taxon>
        <taxon>Pucciniomycetes</taxon>
        <taxon>Pucciniales</taxon>
        <taxon>Sphaerophragmiaceae</taxon>
        <taxon>Austropuccinia</taxon>
    </lineage>
</organism>